<feature type="transmembrane region" description="Helical" evidence="1">
    <location>
        <begin position="109"/>
        <end position="127"/>
    </location>
</feature>
<keyword evidence="1" id="KW-1133">Transmembrane helix</keyword>
<evidence type="ECO:0008006" key="3">
    <source>
        <dbReference type="Google" id="ProtNLM"/>
    </source>
</evidence>
<evidence type="ECO:0000313" key="2">
    <source>
        <dbReference type="EMBL" id="XBL99971.1"/>
    </source>
</evidence>
<reference evidence="2" key="1">
    <citation type="submission" date="2024-05" db="EMBL/GenBank/DDBJ databases">
        <authorList>
            <person name="Yang L."/>
            <person name="Pan L."/>
        </authorList>
    </citation>
    <scope>NUCLEOTIDE SEQUENCE</scope>
    <source>
        <strain evidence="2">FCG-7</strain>
    </source>
</reference>
<dbReference type="AlphaFoldDB" id="A0AAU7F645"/>
<organism evidence="2">
    <name type="scientific">Chitinibacter mangrovi</name>
    <dbReference type="NCBI Taxonomy" id="3153927"/>
    <lineage>
        <taxon>Bacteria</taxon>
        <taxon>Pseudomonadati</taxon>
        <taxon>Pseudomonadota</taxon>
        <taxon>Betaproteobacteria</taxon>
        <taxon>Neisseriales</taxon>
        <taxon>Chitinibacteraceae</taxon>
        <taxon>Chitinibacter</taxon>
    </lineage>
</organism>
<evidence type="ECO:0000256" key="1">
    <source>
        <dbReference type="SAM" id="Phobius"/>
    </source>
</evidence>
<name>A0AAU7F645_9NEIS</name>
<keyword evidence="1" id="KW-0472">Membrane</keyword>
<gene>
    <name evidence="2" type="ORF">ABHF33_12975</name>
</gene>
<dbReference type="EMBL" id="CP157355">
    <property type="protein sequence ID" value="XBL99971.1"/>
    <property type="molecule type" value="Genomic_DNA"/>
</dbReference>
<keyword evidence="1" id="KW-0812">Transmembrane</keyword>
<dbReference type="RefSeq" id="WP_348944344.1">
    <property type="nucleotide sequence ID" value="NZ_CP157355.1"/>
</dbReference>
<dbReference type="KEGG" id="cmav:ABHF33_12975"/>
<accession>A0AAU7F645</accession>
<proteinExistence type="predicted"/>
<protein>
    <recommendedName>
        <fullName evidence="3">DUF3592 domain-containing protein</fullName>
    </recommendedName>
</protein>
<sequence length="136" mass="16070">MVAFLLSVAVNAILDNAKFEKTGRLARIEPIGSYEDRIVTKERMGLKTSEQHTYSAEVEFKTQDDQIIKMNKIIPEEVLEEMKSGKSIYIRYLSEEPKRARFDVEKRNPFLWIFLCFVLIFVEWKVFKRLSKTQED</sequence>